<comment type="subcellular location">
    <subcellularLocation>
        <location evidence="1">Secreted</location>
    </subcellularLocation>
</comment>
<evidence type="ECO:0000313" key="12">
    <source>
        <dbReference type="EMBL" id="KAF1965320.1"/>
    </source>
</evidence>
<dbReference type="InterPro" id="IPR011042">
    <property type="entry name" value="6-blade_b-propeller_TolB-like"/>
</dbReference>
<dbReference type="AlphaFoldDB" id="A0A6A5ULU0"/>
<evidence type="ECO:0000256" key="7">
    <source>
        <dbReference type="ARBA" id="ARBA00022825"/>
    </source>
</evidence>
<dbReference type="GO" id="GO:0006508">
    <property type="term" value="P:proteolysis"/>
    <property type="evidence" value="ECO:0007669"/>
    <property type="project" value="UniProtKB-KW"/>
</dbReference>
<dbReference type="GO" id="GO:0005576">
    <property type="term" value="C:extracellular region"/>
    <property type="evidence" value="ECO:0007669"/>
    <property type="project" value="UniProtKB-SubCell"/>
</dbReference>
<comment type="similarity">
    <text evidence="2">Belongs to the peptidase S9C family.</text>
</comment>
<proteinExistence type="inferred from homology"/>
<keyword evidence="5 10" id="KW-0732">Signal</keyword>
<dbReference type="GO" id="GO:0004252">
    <property type="term" value="F:serine-type endopeptidase activity"/>
    <property type="evidence" value="ECO:0007669"/>
    <property type="project" value="TreeGrafter"/>
</dbReference>
<gene>
    <name evidence="12" type="ORF">BU23DRAFT_25755</name>
</gene>
<dbReference type="Proteomes" id="UP000800036">
    <property type="component" value="Unassembled WGS sequence"/>
</dbReference>
<sequence length="728" mass="79799">MVRHFGIVAALAAGACAITPKQLLQAPRRGAPVPNPSGKVALFSYSQYSFEEQSTTSAWQLLNLETGEITDSGLNSTEVNEAVWLPGTETGLLYINGTNEEVPGGVTLWIGDISKPLESKLVASLDAPYSGLKVANTSSGDLRFLVNTLAYPNGTAYNPDLAPTPPHTGRLYSDIYPRHWDTWLTKQRYAVFAGSLLKSSGYGLVNHTLRNLLEGVDYNVTRPESPVQPFGGSGDYDISPDGSTYAFLSKAPHLNKANFTASYIYVGAFDSAAAPQALNGPGSEAYEAGHQGASGAPTFSPDSAKLAYYQQDGDYYESDRVKLYVVDIDQGGYTTGNGSAVSTSNWKGLAPNWDRSPGSIAWAPDSESFFVTAEDYARTRAFHIPLSSDADFKPENLTSVTSITGIAVLPDSSLIVAANAIWTSAEFYTLSPNGTQNVLFSAVEVDEDLAGLGPHTLEEFFYTGSLPDFDQQMHSLVVKPSNFSENETYPLAYIIHGGPQGSNANAWSTRWNFQVWADQGYVVVAPNPTGSTGFGQELTDRIQGEWGGYPYYDVVLGWEYVRDNLSSFIDTKNGIVAGASYGGFMTNWIQGHDLGREFKCIVTHDGISNTESAFTTEELWFMRHDYLGPIWAENTTYSKWNPQDHIANWSTPQFVVHNTLDYRLPESDGLSLFNILQTKGIPSRFLNFPDENHHVLKAENSLFWHTEIFNWINHWSKGTDLDSNAIGQ</sequence>
<dbReference type="FunFam" id="3.40.50.1820:FF:000028">
    <property type="entry name" value="S9 family peptidase"/>
    <property type="match status" value="1"/>
</dbReference>
<dbReference type="InterPro" id="IPR001375">
    <property type="entry name" value="Peptidase_S9_cat"/>
</dbReference>
<evidence type="ECO:0000256" key="9">
    <source>
        <dbReference type="ARBA" id="ARBA00032829"/>
    </source>
</evidence>
<organism evidence="12 13">
    <name type="scientific">Bimuria novae-zelandiae CBS 107.79</name>
    <dbReference type="NCBI Taxonomy" id="1447943"/>
    <lineage>
        <taxon>Eukaryota</taxon>
        <taxon>Fungi</taxon>
        <taxon>Dikarya</taxon>
        <taxon>Ascomycota</taxon>
        <taxon>Pezizomycotina</taxon>
        <taxon>Dothideomycetes</taxon>
        <taxon>Pleosporomycetidae</taxon>
        <taxon>Pleosporales</taxon>
        <taxon>Massarineae</taxon>
        <taxon>Didymosphaeriaceae</taxon>
        <taxon>Bimuria</taxon>
    </lineage>
</organism>
<dbReference type="PANTHER" id="PTHR42776">
    <property type="entry name" value="SERINE PEPTIDASE S9 FAMILY MEMBER"/>
    <property type="match status" value="1"/>
</dbReference>
<evidence type="ECO:0000256" key="3">
    <source>
        <dbReference type="ARBA" id="ARBA00022525"/>
    </source>
</evidence>
<feature type="signal peptide" evidence="10">
    <location>
        <begin position="1"/>
        <end position="17"/>
    </location>
</feature>
<name>A0A6A5ULU0_9PLEO</name>
<dbReference type="PANTHER" id="PTHR42776:SF11">
    <property type="entry name" value="DIPEPTIDYL-PEPTIDASE 5-RELATED"/>
    <property type="match status" value="1"/>
</dbReference>
<dbReference type="OrthoDB" id="416344at2759"/>
<protein>
    <recommendedName>
        <fullName evidence="9">Dipeptidyl-peptidase V</fullName>
    </recommendedName>
</protein>
<evidence type="ECO:0000256" key="8">
    <source>
        <dbReference type="ARBA" id="ARBA00023180"/>
    </source>
</evidence>
<evidence type="ECO:0000256" key="2">
    <source>
        <dbReference type="ARBA" id="ARBA00010040"/>
    </source>
</evidence>
<dbReference type="SUPFAM" id="SSF53474">
    <property type="entry name" value="alpha/beta-Hydrolases"/>
    <property type="match status" value="1"/>
</dbReference>
<dbReference type="Gene3D" id="2.120.10.30">
    <property type="entry name" value="TolB, C-terminal domain"/>
    <property type="match status" value="1"/>
</dbReference>
<evidence type="ECO:0000259" key="11">
    <source>
        <dbReference type="Pfam" id="PF00326"/>
    </source>
</evidence>
<reference evidence="12" key="1">
    <citation type="journal article" date="2020" name="Stud. Mycol.">
        <title>101 Dothideomycetes genomes: a test case for predicting lifestyles and emergence of pathogens.</title>
        <authorList>
            <person name="Haridas S."/>
            <person name="Albert R."/>
            <person name="Binder M."/>
            <person name="Bloem J."/>
            <person name="Labutti K."/>
            <person name="Salamov A."/>
            <person name="Andreopoulos B."/>
            <person name="Baker S."/>
            <person name="Barry K."/>
            <person name="Bills G."/>
            <person name="Bluhm B."/>
            <person name="Cannon C."/>
            <person name="Castanera R."/>
            <person name="Culley D."/>
            <person name="Daum C."/>
            <person name="Ezra D."/>
            <person name="Gonzalez J."/>
            <person name="Henrissat B."/>
            <person name="Kuo A."/>
            <person name="Liang C."/>
            <person name="Lipzen A."/>
            <person name="Lutzoni F."/>
            <person name="Magnuson J."/>
            <person name="Mondo S."/>
            <person name="Nolan M."/>
            <person name="Ohm R."/>
            <person name="Pangilinan J."/>
            <person name="Park H.-J."/>
            <person name="Ramirez L."/>
            <person name="Alfaro M."/>
            <person name="Sun H."/>
            <person name="Tritt A."/>
            <person name="Yoshinaga Y."/>
            <person name="Zwiers L.-H."/>
            <person name="Turgeon B."/>
            <person name="Goodwin S."/>
            <person name="Spatafora J."/>
            <person name="Crous P."/>
            <person name="Grigoriev I."/>
        </authorList>
    </citation>
    <scope>NUCLEOTIDE SEQUENCE</scope>
    <source>
        <strain evidence="12">CBS 107.79</strain>
    </source>
</reference>
<dbReference type="PROSITE" id="PS51257">
    <property type="entry name" value="PROKAR_LIPOPROTEIN"/>
    <property type="match status" value="1"/>
</dbReference>
<dbReference type="Pfam" id="PF00326">
    <property type="entry name" value="Peptidase_S9"/>
    <property type="match status" value="1"/>
</dbReference>
<evidence type="ECO:0000256" key="5">
    <source>
        <dbReference type="ARBA" id="ARBA00022729"/>
    </source>
</evidence>
<dbReference type="SUPFAM" id="SSF82171">
    <property type="entry name" value="DPP6 N-terminal domain-like"/>
    <property type="match status" value="2"/>
</dbReference>
<dbReference type="EMBL" id="ML976764">
    <property type="protein sequence ID" value="KAF1965320.1"/>
    <property type="molecule type" value="Genomic_DNA"/>
</dbReference>
<evidence type="ECO:0000256" key="10">
    <source>
        <dbReference type="SAM" id="SignalP"/>
    </source>
</evidence>
<feature type="domain" description="Peptidase S9 prolyl oligopeptidase catalytic" evidence="11">
    <location>
        <begin position="507"/>
        <end position="718"/>
    </location>
</feature>
<evidence type="ECO:0000313" key="13">
    <source>
        <dbReference type="Proteomes" id="UP000800036"/>
    </source>
</evidence>
<accession>A0A6A5ULU0</accession>
<evidence type="ECO:0000256" key="6">
    <source>
        <dbReference type="ARBA" id="ARBA00022801"/>
    </source>
</evidence>
<keyword evidence="3" id="KW-0964">Secreted</keyword>
<dbReference type="Gene3D" id="3.40.50.1820">
    <property type="entry name" value="alpha/beta hydrolase"/>
    <property type="match status" value="1"/>
</dbReference>
<keyword evidence="6" id="KW-0378">Hydrolase</keyword>
<feature type="chain" id="PRO_5025552974" description="Dipeptidyl-peptidase V" evidence="10">
    <location>
        <begin position="18"/>
        <end position="728"/>
    </location>
</feature>
<evidence type="ECO:0000256" key="1">
    <source>
        <dbReference type="ARBA" id="ARBA00004613"/>
    </source>
</evidence>
<evidence type="ECO:0000256" key="4">
    <source>
        <dbReference type="ARBA" id="ARBA00022670"/>
    </source>
</evidence>
<keyword evidence="7" id="KW-0720">Serine protease</keyword>
<keyword evidence="4" id="KW-0645">Protease</keyword>
<keyword evidence="8" id="KW-0325">Glycoprotein</keyword>
<keyword evidence="13" id="KW-1185">Reference proteome</keyword>
<dbReference type="InterPro" id="IPR029058">
    <property type="entry name" value="AB_hydrolase_fold"/>
</dbReference>